<dbReference type="PROSITE" id="PS00648">
    <property type="entry name" value="RIBONUCLEASE_P"/>
    <property type="match status" value="1"/>
</dbReference>
<evidence type="ECO:0000256" key="7">
    <source>
        <dbReference type="HAMAP-Rule" id="MF_00227"/>
    </source>
</evidence>
<dbReference type="Gene3D" id="3.30.230.10">
    <property type="match status" value="1"/>
</dbReference>
<organism evidence="9 10">
    <name type="scientific">Zongyangia hominis</name>
    <dbReference type="NCBI Taxonomy" id="2763677"/>
    <lineage>
        <taxon>Bacteria</taxon>
        <taxon>Bacillati</taxon>
        <taxon>Bacillota</taxon>
        <taxon>Clostridia</taxon>
        <taxon>Eubacteriales</taxon>
        <taxon>Oscillospiraceae</taxon>
        <taxon>Zongyangia</taxon>
    </lineage>
</organism>
<comment type="catalytic activity">
    <reaction evidence="7">
        <text>Endonucleolytic cleavage of RNA, removing 5'-extranucleotides from tRNA precursor.</text>
        <dbReference type="EC" id="3.1.26.5"/>
    </reaction>
</comment>
<dbReference type="InterPro" id="IPR020539">
    <property type="entry name" value="RNase_P_CS"/>
</dbReference>
<evidence type="ECO:0000256" key="3">
    <source>
        <dbReference type="ARBA" id="ARBA00022722"/>
    </source>
</evidence>
<dbReference type="InterPro" id="IPR014721">
    <property type="entry name" value="Ribsml_uS5_D2-typ_fold_subgr"/>
</dbReference>
<keyword evidence="6 7" id="KW-0694">RNA-binding</keyword>
<evidence type="ECO:0000313" key="10">
    <source>
        <dbReference type="Proteomes" id="UP000660861"/>
    </source>
</evidence>
<keyword evidence="10" id="KW-1185">Reference proteome</keyword>
<dbReference type="PANTHER" id="PTHR33992:SF1">
    <property type="entry name" value="RIBONUCLEASE P PROTEIN COMPONENT"/>
    <property type="match status" value="1"/>
</dbReference>
<evidence type="ECO:0000256" key="6">
    <source>
        <dbReference type="ARBA" id="ARBA00022884"/>
    </source>
</evidence>
<dbReference type="PANTHER" id="PTHR33992">
    <property type="entry name" value="RIBONUCLEASE P PROTEIN COMPONENT"/>
    <property type="match status" value="1"/>
</dbReference>
<dbReference type="GO" id="GO:0042781">
    <property type="term" value="F:3'-tRNA processing endoribonuclease activity"/>
    <property type="evidence" value="ECO:0007669"/>
    <property type="project" value="TreeGrafter"/>
</dbReference>
<dbReference type="SUPFAM" id="SSF54211">
    <property type="entry name" value="Ribosomal protein S5 domain 2-like"/>
    <property type="match status" value="1"/>
</dbReference>
<comment type="similarity">
    <text evidence="7">Belongs to the RnpA family.</text>
</comment>
<sequence length="115" mass="13248">MQHTQMLNENRDFRRLYSRGKSKAGSVLVTYCMKSRRGYNRIGITTSKKIGNAVQRNRARRVIKEAYRLLEEEVSPSWDICFVARGKTCRVPMGQVKKMMRDQLGAIGAVKKTHV</sequence>
<dbReference type="InterPro" id="IPR020568">
    <property type="entry name" value="Ribosomal_Su5_D2-typ_SF"/>
</dbReference>
<dbReference type="GO" id="GO:0000049">
    <property type="term" value="F:tRNA binding"/>
    <property type="evidence" value="ECO:0007669"/>
    <property type="project" value="UniProtKB-UniRule"/>
</dbReference>
<evidence type="ECO:0000256" key="4">
    <source>
        <dbReference type="ARBA" id="ARBA00022759"/>
    </source>
</evidence>
<dbReference type="HAMAP" id="MF_00227">
    <property type="entry name" value="RNase_P"/>
    <property type="match status" value="1"/>
</dbReference>
<dbReference type="NCBIfam" id="TIGR00188">
    <property type="entry name" value="rnpA"/>
    <property type="match status" value="1"/>
</dbReference>
<keyword evidence="4 7" id="KW-0255">Endonuclease</keyword>
<evidence type="ECO:0000256" key="8">
    <source>
        <dbReference type="NCBIfam" id="TIGR00188"/>
    </source>
</evidence>
<evidence type="ECO:0000256" key="2">
    <source>
        <dbReference type="ARBA" id="ARBA00022694"/>
    </source>
</evidence>
<dbReference type="EMBL" id="JACRTC010000004">
    <property type="protein sequence ID" value="MBC8570643.1"/>
    <property type="molecule type" value="Genomic_DNA"/>
</dbReference>
<gene>
    <name evidence="7 9" type="primary">rnpA</name>
    <name evidence="9" type="ORF">H8709_07330</name>
</gene>
<evidence type="ECO:0000256" key="1">
    <source>
        <dbReference type="ARBA" id="ARBA00002663"/>
    </source>
</evidence>
<dbReference type="GO" id="GO:0001682">
    <property type="term" value="P:tRNA 5'-leader removal"/>
    <property type="evidence" value="ECO:0007669"/>
    <property type="project" value="UniProtKB-UniRule"/>
</dbReference>
<comment type="subunit">
    <text evidence="7">Consists of a catalytic RNA component (M1 or rnpB) and a protein subunit.</text>
</comment>
<accession>A0A926EBA8</accession>
<dbReference type="GO" id="GO:0004526">
    <property type="term" value="F:ribonuclease P activity"/>
    <property type="evidence" value="ECO:0007669"/>
    <property type="project" value="UniProtKB-UniRule"/>
</dbReference>
<comment type="function">
    <text evidence="1 7">RNaseP catalyzes the removal of the 5'-leader sequence from pre-tRNA to produce the mature 5'-terminus. It can also cleave other RNA substrates such as 4.5S RNA. The protein component plays an auxiliary but essential role in vivo by binding to the 5'-leader sequence and broadening the substrate specificity of the ribozyme.</text>
</comment>
<keyword evidence="5 7" id="KW-0378">Hydrolase</keyword>
<reference evidence="9" key="1">
    <citation type="submission" date="2020-08" db="EMBL/GenBank/DDBJ databases">
        <title>Genome public.</title>
        <authorList>
            <person name="Liu C."/>
            <person name="Sun Q."/>
        </authorList>
    </citation>
    <scope>NUCLEOTIDE SEQUENCE</scope>
    <source>
        <strain evidence="9">NSJ-54</strain>
    </source>
</reference>
<name>A0A926EBA8_9FIRM</name>
<keyword evidence="2 7" id="KW-0819">tRNA processing</keyword>
<proteinExistence type="inferred from homology"/>
<dbReference type="EC" id="3.1.26.5" evidence="7 8"/>
<dbReference type="AlphaFoldDB" id="A0A926EBA8"/>
<evidence type="ECO:0000313" key="9">
    <source>
        <dbReference type="EMBL" id="MBC8570643.1"/>
    </source>
</evidence>
<comment type="caution">
    <text evidence="9">The sequence shown here is derived from an EMBL/GenBank/DDBJ whole genome shotgun (WGS) entry which is preliminary data.</text>
</comment>
<evidence type="ECO:0000256" key="5">
    <source>
        <dbReference type="ARBA" id="ARBA00022801"/>
    </source>
</evidence>
<dbReference type="GO" id="GO:0030677">
    <property type="term" value="C:ribonuclease P complex"/>
    <property type="evidence" value="ECO:0007669"/>
    <property type="project" value="TreeGrafter"/>
</dbReference>
<keyword evidence="3 7" id="KW-0540">Nuclease</keyword>
<dbReference type="Pfam" id="PF00825">
    <property type="entry name" value="Ribonuclease_P"/>
    <property type="match status" value="1"/>
</dbReference>
<dbReference type="InterPro" id="IPR000100">
    <property type="entry name" value="RNase_P"/>
</dbReference>
<protein>
    <recommendedName>
        <fullName evidence="7 8">Ribonuclease P protein component</fullName>
        <shortName evidence="7">RNase P protein</shortName>
        <shortName evidence="7">RNaseP protein</shortName>
        <ecNumber evidence="7 8">3.1.26.5</ecNumber>
    </recommendedName>
    <alternativeName>
        <fullName evidence="7">Protein C5</fullName>
    </alternativeName>
</protein>
<dbReference type="Proteomes" id="UP000660861">
    <property type="component" value="Unassembled WGS sequence"/>
</dbReference>